<name>A0AAD9IT11_9ANNE</name>
<gene>
    <name evidence="1" type="ORF">LSH36_1457g00025</name>
</gene>
<dbReference type="EMBL" id="JAODUP010001457">
    <property type="protein sequence ID" value="KAK2140164.1"/>
    <property type="molecule type" value="Genomic_DNA"/>
</dbReference>
<protein>
    <submittedName>
        <fullName evidence="1">Uncharacterized protein</fullName>
    </submittedName>
</protein>
<accession>A0AAD9IT11</accession>
<sequence>MSDEAVMDMMAKNDIADVEDQTVPDVVDVVNSLPRPALPLSQDKEQSVGPDNVPGFRAVERLAQYLVDLRKEAGISLSNQQANTIVRLWEDPDIYDQSRIVYSNRYQRTPKE</sequence>
<dbReference type="AlphaFoldDB" id="A0AAD9IT11"/>
<keyword evidence="2" id="KW-1185">Reference proteome</keyword>
<dbReference type="Proteomes" id="UP001208570">
    <property type="component" value="Unassembled WGS sequence"/>
</dbReference>
<reference evidence="1" key="1">
    <citation type="journal article" date="2023" name="Mol. Biol. Evol.">
        <title>Third-Generation Sequencing Reveals the Adaptive Role of the Epigenome in Three Deep-Sea Polychaetes.</title>
        <authorList>
            <person name="Perez M."/>
            <person name="Aroh O."/>
            <person name="Sun Y."/>
            <person name="Lan Y."/>
            <person name="Juniper S.K."/>
            <person name="Young C.R."/>
            <person name="Angers B."/>
            <person name="Qian P.Y."/>
        </authorList>
    </citation>
    <scope>NUCLEOTIDE SEQUENCE</scope>
    <source>
        <strain evidence="1">P08H-3</strain>
    </source>
</reference>
<evidence type="ECO:0000313" key="1">
    <source>
        <dbReference type="EMBL" id="KAK2140164.1"/>
    </source>
</evidence>
<comment type="caution">
    <text evidence="1">The sequence shown here is derived from an EMBL/GenBank/DDBJ whole genome shotgun (WGS) entry which is preliminary data.</text>
</comment>
<organism evidence="1 2">
    <name type="scientific">Paralvinella palmiformis</name>
    <dbReference type="NCBI Taxonomy" id="53620"/>
    <lineage>
        <taxon>Eukaryota</taxon>
        <taxon>Metazoa</taxon>
        <taxon>Spiralia</taxon>
        <taxon>Lophotrochozoa</taxon>
        <taxon>Annelida</taxon>
        <taxon>Polychaeta</taxon>
        <taxon>Sedentaria</taxon>
        <taxon>Canalipalpata</taxon>
        <taxon>Terebellida</taxon>
        <taxon>Terebelliformia</taxon>
        <taxon>Alvinellidae</taxon>
        <taxon>Paralvinella</taxon>
    </lineage>
</organism>
<feature type="non-terminal residue" evidence="1">
    <location>
        <position position="1"/>
    </location>
</feature>
<evidence type="ECO:0000313" key="2">
    <source>
        <dbReference type="Proteomes" id="UP001208570"/>
    </source>
</evidence>
<proteinExistence type="predicted"/>